<evidence type="ECO:0000256" key="4">
    <source>
        <dbReference type="ARBA" id="ARBA00012944"/>
    </source>
</evidence>
<comment type="catalytic activity">
    <reaction evidence="17 18">
        <text>a ubiquinone + NADH + 5 H(+)(in) = a ubiquinol + NAD(+) + 4 H(+)(out)</text>
        <dbReference type="Rhea" id="RHEA:29091"/>
        <dbReference type="Rhea" id="RHEA-COMP:9565"/>
        <dbReference type="Rhea" id="RHEA-COMP:9566"/>
        <dbReference type="ChEBI" id="CHEBI:15378"/>
        <dbReference type="ChEBI" id="CHEBI:16389"/>
        <dbReference type="ChEBI" id="CHEBI:17976"/>
        <dbReference type="ChEBI" id="CHEBI:57540"/>
        <dbReference type="ChEBI" id="CHEBI:57945"/>
        <dbReference type="EC" id="7.1.1.2"/>
    </reaction>
</comment>
<dbReference type="AlphaFoldDB" id="A0A976MY96"/>
<dbReference type="GO" id="GO:0008137">
    <property type="term" value="F:NADH dehydrogenase (ubiquinone) activity"/>
    <property type="evidence" value="ECO:0007669"/>
    <property type="project" value="UniProtKB-EC"/>
</dbReference>
<evidence type="ECO:0000256" key="14">
    <source>
        <dbReference type="ARBA" id="ARBA00023075"/>
    </source>
</evidence>
<name>A0A976MY96_9ACAR</name>
<keyword evidence="13 18" id="KW-0520">NAD</keyword>
<evidence type="ECO:0000256" key="6">
    <source>
        <dbReference type="ARBA" id="ARBA00022448"/>
    </source>
</evidence>
<gene>
    <name evidence="20" type="primary">ND2</name>
</gene>
<evidence type="ECO:0000256" key="5">
    <source>
        <dbReference type="ARBA" id="ARBA00021008"/>
    </source>
</evidence>
<dbReference type="Pfam" id="PF00361">
    <property type="entry name" value="Proton_antipo_M"/>
    <property type="match status" value="1"/>
</dbReference>
<comment type="function">
    <text evidence="1">Core subunit of the mitochondrial membrane respiratory chain NADH dehydrogenase (Complex I) that is believed to belong to the minimal assembly required for catalysis. Complex I functions in the transfer of electrons from NADH to the respiratory chain. The immediate electron acceptor for the enzyme is believed to be ubiquinone.</text>
</comment>
<feature type="transmembrane region" description="Helical" evidence="18">
    <location>
        <begin position="50"/>
        <end position="69"/>
    </location>
</feature>
<keyword evidence="12 18" id="KW-1133">Transmembrane helix</keyword>
<feature type="transmembrane region" description="Helical" evidence="18">
    <location>
        <begin position="81"/>
        <end position="101"/>
    </location>
</feature>
<evidence type="ECO:0000256" key="17">
    <source>
        <dbReference type="ARBA" id="ARBA00049551"/>
    </source>
</evidence>
<evidence type="ECO:0000256" key="7">
    <source>
        <dbReference type="ARBA" id="ARBA00022660"/>
    </source>
</evidence>
<evidence type="ECO:0000313" key="20">
    <source>
        <dbReference type="EMBL" id="UNO54001.1"/>
    </source>
</evidence>
<reference evidence="20" key="1">
    <citation type="submission" date="2022-01" db="EMBL/GenBank/DDBJ databases">
        <authorList>
            <person name="Tian J."/>
            <person name="Hou X."/>
            <person name="Ge M."/>
            <person name="Xu H."/>
            <person name="Yu B."/>
            <person name="Liu J."/>
            <person name="Shao R."/>
            <person name="Holmes E.C."/>
            <person name="Lei C."/>
            <person name="Shi M."/>
        </authorList>
    </citation>
    <scope>NUCLEOTIDE SEQUENCE</scope>
    <source>
        <strain evidence="20">Y1</strain>
    </source>
</reference>
<feature type="transmembrane region" description="Helical" evidence="18">
    <location>
        <begin position="301"/>
        <end position="318"/>
    </location>
</feature>
<feature type="transmembrane region" description="Helical" evidence="18">
    <location>
        <begin position="225"/>
        <end position="253"/>
    </location>
</feature>
<keyword evidence="8 18" id="KW-0812">Transmembrane</keyword>
<feature type="transmembrane region" description="Helical" evidence="18">
    <location>
        <begin position="185"/>
        <end position="204"/>
    </location>
</feature>
<evidence type="ECO:0000256" key="11">
    <source>
        <dbReference type="ARBA" id="ARBA00022982"/>
    </source>
</evidence>
<dbReference type="PRINTS" id="PR01436">
    <property type="entry name" value="NADHDHGNASE2"/>
</dbReference>
<evidence type="ECO:0000256" key="9">
    <source>
        <dbReference type="ARBA" id="ARBA00022792"/>
    </source>
</evidence>
<keyword evidence="15 18" id="KW-0496">Mitochondrion</keyword>
<dbReference type="InterPro" id="IPR001750">
    <property type="entry name" value="ND/Mrp_TM"/>
</dbReference>
<keyword evidence="11 18" id="KW-0249">Electron transport</keyword>
<evidence type="ECO:0000256" key="1">
    <source>
        <dbReference type="ARBA" id="ARBA00003257"/>
    </source>
</evidence>
<comment type="function">
    <text evidence="18">Core subunit of the mitochondrial membrane respiratory chain NADH dehydrogenase (Complex I) which catalyzes electron transfer from NADH through the respiratory chain, using ubiquinone as an electron acceptor. Essential for the catalytic activity and assembly of complex I.</text>
</comment>
<dbReference type="CTD" id="4536"/>
<evidence type="ECO:0000256" key="10">
    <source>
        <dbReference type="ARBA" id="ARBA00022967"/>
    </source>
</evidence>
<dbReference type="InterPro" id="IPR003917">
    <property type="entry name" value="NADH_UbQ_OxRdtase_chain2"/>
</dbReference>
<dbReference type="InterPro" id="IPR050175">
    <property type="entry name" value="Complex_I_Subunit_2"/>
</dbReference>
<evidence type="ECO:0000256" key="3">
    <source>
        <dbReference type="ARBA" id="ARBA00007012"/>
    </source>
</evidence>
<dbReference type="EC" id="7.1.1.2" evidence="4 18"/>
<keyword evidence="7 18" id="KW-0679">Respiratory chain</keyword>
<dbReference type="PANTHER" id="PTHR46552:SF1">
    <property type="entry name" value="NADH-UBIQUINONE OXIDOREDUCTASE CHAIN 2"/>
    <property type="match status" value="1"/>
</dbReference>
<evidence type="ECO:0000256" key="8">
    <source>
        <dbReference type="ARBA" id="ARBA00022692"/>
    </source>
</evidence>
<evidence type="ECO:0000256" key="15">
    <source>
        <dbReference type="ARBA" id="ARBA00023128"/>
    </source>
</evidence>
<feature type="transmembrane region" description="Helical" evidence="18">
    <location>
        <begin position="137"/>
        <end position="155"/>
    </location>
</feature>
<comment type="subcellular location">
    <subcellularLocation>
        <location evidence="2 18">Mitochondrion inner membrane</location>
        <topology evidence="2 18">Multi-pass membrane protein</topology>
    </subcellularLocation>
</comment>
<keyword evidence="14 18" id="KW-0830">Ubiquinone</keyword>
<keyword evidence="10 18" id="KW-1278">Translocase</keyword>
<accession>A0A976MY96</accession>
<keyword evidence="9 18" id="KW-0999">Mitochondrion inner membrane</keyword>
<dbReference type="RefSeq" id="YP_010329466.1">
    <property type="nucleotide sequence ID" value="NC_062164.1"/>
</dbReference>
<dbReference type="GO" id="GO:0006120">
    <property type="term" value="P:mitochondrial electron transport, NADH to ubiquinone"/>
    <property type="evidence" value="ECO:0007669"/>
    <property type="project" value="InterPro"/>
</dbReference>
<proteinExistence type="inferred from homology"/>
<dbReference type="EMBL" id="OM368290">
    <property type="protein sequence ID" value="UNO54001.1"/>
    <property type="molecule type" value="Genomic_DNA"/>
</dbReference>
<keyword evidence="16 18" id="KW-0472">Membrane</keyword>
<feature type="transmembrane region" description="Helical" evidence="18">
    <location>
        <begin position="162"/>
        <end position="179"/>
    </location>
</feature>
<feature type="transmembrane region" description="Helical" evidence="18">
    <location>
        <begin position="6"/>
        <end position="29"/>
    </location>
</feature>
<keyword evidence="6" id="KW-0813">Transport</keyword>
<dbReference type="PANTHER" id="PTHR46552">
    <property type="entry name" value="NADH-UBIQUINONE OXIDOREDUCTASE CHAIN 2"/>
    <property type="match status" value="1"/>
</dbReference>
<dbReference type="GO" id="GO:0005743">
    <property type="term" value="C:mitochondrial inner membrane"/>
    <property type="evidence" value="ECO:0007669"/>
    <property type="project" value="UniProtKB-SubCell"/>
</dbReference>
<dbReference type="GeneID" id="71475152"/>
<evidence type="ECO:0000256" key="16">
    <source>
        <dbReference type="ARBA" id="ARBA00023136"/>
    </source>
</evidence>
<feature type="transmembrane region" description="Helical" evidence="18">
    <location>
        <begin position="259"/>
        <end position="280"/>
    </location>
</feature>
<evidence type="ECO:0000256" key="12">
    <source>
        <dbReference type="ARBA" id="ARBA00022989"/>
    </source>
</evidence>
<organism evidence="20">
    <name type="scientific">Haemaphysalis colasbelcouri</name>
    <dbReference type="NCBI Taxonomy" id="2926932"/>
    <lineage>
        <taxon>Eukaryota</taxon>
        <taxon>Metazoa</taxon>
        <taxon>Ecdysozoa</taxon>
        <taxon>Arthropoda</taxon>
        <taxon>Chelicerata</taxon>
        <taxon>Arachnida</taxon>
        <taxon>Acari</taxon>
        <taxon>Parasitiformes</taxon>
        <taxon>Ixodida</taxon>
        <taxon>Ixodoidea</taxon>
        <taxon>Ixodidae</taxon>
        <taxon>Haemaphysalinae</taxon>
        <taxon>Haemaphysalis</taxon>
    </lineage>
</organism>
<feature type="domain" description="NADH:quinone oxidoreductase/Mrp antiporter transmembrane" evidence="19">
    <location>
        <begin position="22"/>
        <end position="270"/>
    </location>
</feature>
<geneLocation type="mitochondrion" evidence="20"/>
<evidence type="ECO:0000256" key="2">
    <source>
        <dbReference type="ARBA" id="ARBA00004448"/>
    </source>
</evidence>
<evidence type="ECO:0000256" key="13">
    <source>
        <dbReference type="ARBA" id="ARBA00023027"/>
    </source>
</evidence>
<evidence type="ECO:0000259" key="19">
    <source>
        <dbReference type="Pfam" id="PF00361"/>
    </source>
</evidence>
<protein>
    <recommendedName>
        <fullName evidence="5 18">NADH-ubiquinone oxidoreductase chain 2</fullName>
        <ecNumber evidence="4 18">7.1.1.2</ecNumber>
    </recommendedName>
</protein>
<sequence length="319" mass="37387">MFYKKLMTWLILITILITISSNFWFIFWLMMEMNMMMFIPIMKSNKINSCNAMITYFIIQSFSSTLFFLSSTLSFLNESIMFIYMMNISILIKLALVPFHFWLTMISENLDSLSLFLMLTIQKIIPLFILLSIKSNLILTFGLISSIFGSTMALNSKFLKKILIFSSISHLGWLVILIYSESNFWISYLLIYSLIIYKILKLINKNNLTLISNFFFKKMLLSEKISFICLMMSLSGMPPFIGFFIKLMAIMIIVKITKIIMIILIISSLMNIYFYMRLIIPTLISFNQFLKNMKSAKMFKSSMINMNVIFTVILFNLMI</sequence>
<evidence type="ECO:0000256" key="18">
    <source>
        <dbReference type="RuleBase" id="RU003403"/>
    </source>
</evidence>
<comment type="similarity">
    <text evidence="3 18">Belongs to the complex I subunit 2 family.</text>
</comment>